<gene>
    <name evidence="9" type="primary">LOC112277758</name>
    <name evidence="8" type="ORF">PHYPA_030111</name>
</gene>
<dbReference type="FunFam" id="3.30.730.10:FF:000001">
    <property type="entry name" value="Ethylene-responsive transcription factor 2"/>
    <property type="match status" value="1"/>
</dbReference>
<dbReference type="PROSITE" id="PS51032">
    <property type="entry name" value="AP2_ERF"/>
    <property type="match status" value="1"/>
</dbReference>
<evidence type="ECO:0000256" key="3">
    <source>
        <dbReference type="ARBA" id="ARBA00023125"/>
    </source>
</evidence>
<evidence type="ECO:0000256" key="4">
    <source>
        <dbReference type="ARBA" id="ARBA00023163"/>
    </source>
</evidence>
<feature type="region of interest" description="Disordered" evidence="6">
    <location>
        <begin position="1"/>
        <end position="45"/>
    </location>
</feature>
<evidence type="ECO:0000259" key="7">
    <source>
        <dbReference type="PROSITE" id="PS51032"/>
    </source>
</evidence>
<dbReference type="OrthoDB" id="1931494at2759"/>
<keyword evidence="4" id="KW-0804">Transcription</keyword>
<dbReference type="PaxDb" id="3218-PP1S149_253V6.1"/>
<keyword evidence="2" id="KW-0805">Transcription regulation</keyword>
<evidence type="ECO:0000256" key="2">
    <source>
        <dbReference type="ARBA" id="ARBA00023015"/>
    </source>
</evidence>
<dbReference type="Gene3D" id="3.30.730.10">
    <property type="entry name" value="AP2/ERF domain"/>
    <property type="match status" value="1"/>
</dbReference>
<reference evidence="8 10" key="2">
    <citation type="journal article" date="2018" name="Plant J.">
        <title>The Physcomitrella patens chromosome-scale assembly reveals moss genome structure and evolution.</title>
        <authorList>
            <person name="Lang D."/>
            <person name="Ullrich K.K."/>
            <person name="Murat F."/>
            <person name="Fuchs J."/>
            <person name="Jenkins J."/>
            <person name="Haas F.B."/>
            <person name="Piednoel M."/>
            <person name="Gundlach H."/>
            <person name="Van Bel M."/>
            <person name="Meyberg R."/>
            <person name="Vives C."/>
            <person name="Morata J."/>
            <person name="Symeonidi A."/>
            <person name="Hiss M."/>
            <person name="Muchero W."/>
            <person name="Kamisugi Y."/>
            <person name="Saleh O."/>
            <person name="Blanc G."/>
            <person name="Decker E.L."/>
            <person name="van Gessel N."/>
            <person name="Grimwood J."/>
            <person name="Hayes R.D."/>
            <person name="Graham S.W."/>
            <person name="Gunter L.E."/>
            <person name="McDaniel S.F."/>
            <person name="Hoernstein S.N.W."/>
            <person name="Larsson A."/>
            <person name="Li F.W."/>
            <person name="Perroud P.F."/>
            <person name="Phillips J."/>
            <person name="Ranjan P."/>
            <person name="Rokshar D.S."/>
            <person name="Rothfels C.J."/>
            <person name="Schneider L."/>
            <person name="Shu S."/>
            <person name="Stevenson D.W."/>
            <person name="Thummler F."/>
            <person name="Tillich M."/>
            <person name="Villarreal Aguilar J.C."/>
            <person name="Widiez T."/>
            <person name="Wong G.K."/>
            <person name="Wymore A."/>
            <person name="Zhang Y."/>
            <person name="Zimmer A.D."/>
            <person name="Quatrano R.S."/>
            <person name="Mayer K.F.X."/>
            <person name="Goodstein D."/>
            <person name="Casacuberta J.M."/>
            <person name="Vandepoele K."/>
            <person name="Reski R."/>
            <person name="Cuming A.C."/>
            <person name="Tuskan G.A."/>
            <person name="Maumus F."/>
            <person name="Salse J."/>
            <person name="Schmutz J."/>
            <person name="Rensing S.A."/>
        </authorList>
    </citation>
    <scope>NUCLEOTIDE SEQUENCE [LARGE SCALE GENOMIC DNA]</scope>
    <source>
        <strain evidence="9 10">cv. Gransden 2004</strain>
    </source>
</reference>
<dbReference type="InterPro" id="IPR036955">
    <property type="entry name" value="AP2/ERF_dom_sf"/>
</dbReference>
<dbReference type="EnsemblPlants" id="Pp3c26_1890V3.3">
    <property type="protein sequence ID" value="Pp3c26_1890V3.3"/>
    <property type="gene ID" value="Pp3c26_1890"/>
</dbReference>
<dbReference type="InterPro" id="IPR016177">
    <property type="entry name" value="DNA-bd_dom_sf"/>
</dbReference>
<evidence type="ECO:0000256" key="6">
    <source>
        <dbReference type="SAM" id="MobiDB-lite"/>
    </source>
</evidence>
<organism evidence="8">
    <name type="scientific">Physcomitrium patens</name>
    <name type="common">Spreading-leaved earth moss</name>
    <name type="synonym">Physcomitrella patens</name>
    <dbReference type="NCBI Taxonomy" id="3218"/>
    <lineage>
        <taxon>Eukaryota</taxon>
        <taxon>Viridiplantae</taxon>
        <taxon>Streptophyta</taxon>
        <taxon>Embryophyta</taxon>
        <taxon>Bryophyta</taxon>
        <taxon>Bryophytina</taxon>
        <taxon>Bryopsida</taxon>
        <taxon>Funariidae</taxon>
        <taxon>Funariales</taxon>
        <taxon>Funariaceae</taxon>
        <taxon>Physcomitrium</taxon>
    </lineage>
</organism>
<keyword evidence="5" id="KW-0539">Nucleus</keyword>
<dbReference type="PANTHER" id="PTHR31677:SF157">
    <property type="entry name" value="AP2_ERF DOMAIN-CONTAINING PROTEIN"/>
    <property type="match status" value="1"/>
</dbReference>
<dbReference type="AlphaFoldDB" id="A0A2K1IBG7"/>
<feature type="compositionally biased region" description="Basic and acidic residues" evidence="6">
    <location>
        <begin position="1"/>
        <end position="12"/>
    </location>
</feature>
<feature type="compositionally biased region" description="Low complexity" evidence="6">
    <location>
        <begin position="286"/>
        <end position="298"/>
    </location>
</feature>
<dbReference type="Gramene" id="Pp3c26_1890V3.3">
    <property type="protein sequence ID" value="Pp3c26_1890V3.3"/>
    <property type="gene ID" value="Pp3c26_1890"/>
</dbReference>
<dbReference type="FunCoup" id="A0A2K1IBG7">
    <property type="interactions" value="1847"/>
</dbReference>
<dbReference type="Pfam" id="PF00847">
    <property type="entry name" value="AP2"/>
    <property type="match status" value="1"/>
</dbReference>
<evidence type="ECO:0000256" key="1">
    <source>
        <dbReference type="ARBA" id="ARBA00004123"/>
    </source>
</evidence>
<protein>
    <recommendedName>
        <fullName evidence="7">AP2/ERF domain-containing protein</fullName>
    </recommendedName>
</protein>
<dbReference type="Gramene" id="Pp3c26_1890V3.1">
    <property type="protein sequence ID" value="Pp3c26_1890V3.1"/>
    <property type="gene ID" value="Pp3c26_1890"/>
</dbReference>
<dbReference type="GO" id="GO:0005634">
    <property type="term" value="C:nucleus"/>
    <property type="evidence" value="ECO:0007669"/>
    <property type="project" value="UniProtKB-SubCell"/>
</dbReference>
<dbReference type="EnsemblPlants" id="Pp3c26_1890V3.1">
    <property type="protein sequence ID" value="Pp3c26_1890V3.1"/>
    <property type="gene ID" value="Pp3c26_1890"/>
</dbReference>
<dbReference type="EnsemblPlants" id="Pp3c26_1890V3.2">
    <property type="protein sequence ID" value="Pp3c26_1890V3.2"/>
    <property type="gene ID" value="Pp3c26_1890"/>
</dbReference>
<keyword evidence="3" id="KW-0238">DNA-binding</keyword>
<evidence type="ECO:0000313" key="9">
    <source>
        <dbReference type="EnsemblPlants" id="Pp3c26_1890V3.1"/>
    </source>
</evidence>
<dbReference type="EMBL" id="ABEU02000026">
    <property type="protein sequence ID" value="PNR26630.1"/>
    <property type="molecule type" value="Genomic_DNA"/>
</dbReference>
<comment type="subcellular location">
    <subcellularLocation>
        <location evidence="1">Nucleus</location>
    </subcellularLocation>
</comment>
<evidence type="ECO:0000313" key="10">
    <source>
        <dbReference type="Proteomes" id="UP000006727"/>
    </source>
</evidence>
<dbReference type="RefSeq" id="XP_024366222.1">
    <property type="nucleotide sequence ID" value="XM_024510454.2"/>
</dbReference>
<dbReference type="GeneID" id="112277758"/>
<name>A0A2K1IBG7_PHYPA</name>
<dbReference type="PANTHER" id="PTHR31677">
    <property type="entry name" value="AP2 DOMAIN CLASS TRANSCRIPTION FACTOR"/>
    <property type="match status" value="1"/>
</dbReference>
<dbReference type="PRINTS" id="PR00367">
    <property type="entry name" value="ETHRSPELEMNT"/>
</dbReference>
<dbReference type="Gramene" id="Pp3c26_1890V3.2">
    <property type="protein sequence ID" value="Pp3c26_1890V3.2"/>
    <property type="gene ID" value="Pp3c26_1890"/>
</dbReference>
<accession>A0A2K1IBG7</accession>
<dbReference type="KEGG" id="ppp:112277758"/>
<dbReference type="RefSeq" id="XP_024366223.1">
    <property type="nucleotide sequence ID" value="XM_024510455.2"/>
</dbReference>
<dbReference type="GO" id="GO:0003700">
    <property type="term" value="F:DNA-binding transcription factor activity"/>
    <property type="evidence" value="ECO:0007669"/>
    <property type="project" value="InterPro"/>
</dbReference>
<feature type="region of interest" description="Disordered" evidence="6">
    <location>
        <begin position="286"/>
        <end position="309"/>
    </location>
</feature>
<reference evidence="9" key="3">
    <citation type="submission" date="2020-12" db="UniProtKB">
        <authorList>
            <consortium name="EnsemblPlants"/>
        </authorList>
    </citation>
    <scope>IDENTIFICATION</scope>
</reference>
<dbReference type="CDD" id="cd00018">
    <property type="entry name" value="AP2"/>
    <property type="match status" value="1"/>
</dbReference>
<dbReference type="SMART" id="SM00380">
    <property type="entry name" value="AP2"/>
    <property type="match status" value="1"/>
</dbReference>
<dbReference type="Proteomes" id="UP000006727">
    <property type="component" value="Chromosome 26"/>
</dbReference>
<reference evidence="8 10" key="1">
    <citation type="journal article" date="2008" name="Science">
        <title>The Physcomitrella genome reveals evolutionary insights into the conquest of land by plants.</title>
        <authorList>
            <person name="Rensing S."/>
            <person name="Lang D."/>
            <person name="Zimmer A."/>
            <person name="Terry A."/>
            <person name="Salamov A."/>
            <person name="Shapiro H."/>
            <person name="Nishiyama T."/>
            <person name="Perroud P.-F."/>
            <person name="Lindquist E."/>
            <person name="Kamisugi Y."/>
            <person name="Tanahashi T."/>
            <person name="Sakakibara K."/>
            <person name="Fujita T."/>
            <person name="Oishi K."/>
            <person name="Shin-I T."/>
            <person name="Kuroki Y."/>
            <person name="Toyoda A."/>
            <person name="Suzuki Y."/>
            <person name="Hashimoto A."/>
            <person name="Yamaguchi K."/>
            <person name="Sugano A."/>
            <person name="Kohara Y."/>
            <person name="Fujiyama A."/>
            <person name="Anterola A."/>
            <person name="Aoki S."/>
            <person name="Ashton N."/>
            <person name="Barbazuk W.B."/>
            <person name="Barker E."/>
            <person name="Bennetzen J."/>
            <person name="Bezanilla M."/>
            <person name="Blankenship R."/>
            <person name="Cho S.H."/>
            <person name="Dutcher S."/>
            <person name="Estelle M."/>
            <person name="Fawcett J.A."/>
            <person name="Gundlach H."/>
            <person name="Hanada K."/>
            <person name="Heyl A."/>
            <person name="Hicks K.A."/>
            <person name="Hugh J."/>
            <person name="Lohr M."/>
            <person name="Mayer K."/>
            <person name="Melkozernov A."/>
            <person name="Murata T."/>
            <person name="Nelson D."/>
            <person name="Pils B."/>
            <person name="Prigge M."/>
            <person name="Reiss B."/>
            <person name="Renner T."/>
            <person name="Rombauts S."/>
            <person name="Rushton P."/>
            <person name="Sanderfoot A."/>
            <person name="Schween G."/>
            <person name="Shiu S.-H."/>
            <person name="Stueber K."/>
            <person name="Theodoulou F.L."/>
            <person name="Tu H."/>
            <person name="Van de Peer Y."/>
            <person name="Verrier P.J."/>
            <person name="Waters E."/>
            <person name="Wood A."/>
            <person name="Yang L."/>
            <person name="Cove D."/>
            <person name="Cuming A."/>
            <person name="Hasebe M."/>
            <person name="Lucas S."/>
            <person name="Mishler D.B."/>
            <person name="Reski R."/>
            <person name="Grigoriev I."/>
            <person name="Quatrano R.S."/>
            <person name="Boore J.L."/>
        </authorList>
    </citation>
    <scope>NUCLEOTIDE SEQUENCE [LARGE SCALE GENOMIC DNA]</scope>
    <source>
        <strain evidence="9 10">cv. Gransden 2004</strain>
    </source>
</reference>
<dbReference type="InterPro" id="IPR001471">
    <property type="entry name" value="AP2/ERF_dom"/>
</dbReference>
<evidence type="ECO:0000256" key="5">
    <source>
        <dbReference type="ARBA" id="ARBA00023242"/>
    </source>
</evidence>
<sequence length="352" mass="39034">MTSMASREEKGITKRRQGGNDEYGFEGRERNYEEEAGGGMTSMASREEKGITKRRQAGQGVHFRGVRKRLWGRFAAEIRDPWKKTRVWLGTFDTAEEAARAYDSAARALRGSKAKTNFACAPSSDDQSTNLNFTLKSWSTPPKNHKLRHLHHQHPKILNDNPNCGSTAVSDTTSWHFCVDLNLSARAMPHDHHLQAHKMAQDLNQNTNADFYGVSPGDVAEVVKSSKRPPSTPIQTLFQQSSSRVEKSLTLSVPALKVSSTQWSPGNRKVHHHGFIAIEPAVMPETTSSTSDCDSSSSVFLNSDNPETKPRALQEASPFLIDLNFPPCLDKQPPITDVAKFGLPQPRIAALF</sequence>
<dbReference type="GO" id="GO:0003677">
    <property type="term" value="F:DNA binding"/>
    <property type="evidence" value="ECO:0007669"/>
    <property type="project" value="UniProtKB-KW"/>
</dbReference>
<evidence type="ECO:0000313" key="8">
    <source>
        <dbReference type="EMBL" id="PNR26630.1"/>
    </source>
</evidence>
<proteinExistence type="predicted"/>
<dbReference type="SUPFAM" id="SSF54171">
    <property type="entry name" value="DNA-binding domain"/>
    <property type="match status" value="1"/>
</dbReference>
<keyword evidence="10" id="KW-1185">Reference proteome</keyword>
<feature type="domain" description="AP2/ERF" evidence="7">
    <location>
        <begin position="62"/>
        <end position="119"/>
    </location>
</feature>